<gene>
    <name evidence="2" type="ORF">HX018_06565</name>
</gene>
<comment type="caution">
    <text evidence="2">The sequence shown here is derived from an EMBL/GenBank/DDBJ whole genome shotgun (WGS) entry which is preliminary data.</text>
</comment>
<reference evidence="2" key="2">
    <citation type="journal article" date="2022" name="Sci. Total Environ.">
        <title>Prevalence, transmission, and molecular epidemiology of tet(X)-positive bacteria among humans, animals, and environmental niches in China: An epidemiological, and genomic-based study.</title>
        <authorList>
            <person name="Dong N."/>
            <person name="Zeng Y."/>
            <person name="Cai C."/>
            <person name="Sun C."/>
            <person name="Lu J."/>
            <person name="Liu C."/>
            <person name="Zhou H."/>
            <person name="Sun Q."/>
            <person name="Shu L."/>
            <person name="Wang H."/>
            <person name="Wang Y."/>
            <person name="Wang S."/>
            <person name="Wu C."/>
            <person name="Chan E.W."/>
            <person name="Chen G."/>
            <person name="Shen Z."/>
            <person name="Chen S."/>
            <person name="Zhang R."/>
        </authorList>
    </citation>
    <scope>NUCLEOTIDE SEQUENCE</scope>
    <source>
        <strain evidence="2">R1692</strain>
    </source>
</reference>
<organism evidence="2 3">
    <name type="scientific">Sphingobacterium hotanense</name>
    <dbReference type="NCBI Taxonomy" id="649196"/>
    <lineage>
        <taxon>Bacteria</taxon>
        <taxon>Pseudomonadati</taxon>
        <taxon>Bacteroidota</taxon>
        <taxon>Sphingobacteriia</taxon>
        <taxon>Sphingobacteriales</taxon>
        <taxon>Sphingobacteriaceae</taxon>
        <taxon>Sphingobacterium</taxon>
    </lineage>
</organism>
<dbReference type="RefSeq" id="WP_286650880.1">
    <property type="nucleotide sequence ID" value="NZ_JACAGK010000014.1"/>
</dbReference>
<dbReference type="Proteomes" id="UP001170954">
    <property type="component" value="Unassembled WGS sequence"/>
</dbReference>
<keyword evidence="1" id="KW-0732">Signal</keyword>
<feature type="signal peptide" evidence="1">
    <location>
        <begin position="1"/>
        <end position="21"/>
    </location>
</feature>
<keyword evidence="3" id="KW-1185">Reference proteome</keyword>
<evidence type="ECO:0000313" key="2">
    <source>
        <dbReference type="EMBL" id="MDM1047898.1"/>
    </source>
</evidence>
<dbReference type="Pfam" id="PF07661">
    <property type="entry name" value="MORN_2"/>
    <property type="match status" value="6"/>
</dbReference>
<accession>A0ABT7NL20</accession>
<dbReference type="SUPFAM" id="SSF82185">
    <property type="entry name" value="Histone H3 K4-specific methyltransferase SET7/9 N-terminal domain"/>
    <property type="match status" value="1"/>
</dbReference>
<protein>
    <submittedName>
        <fullName evidence="2">Toxin-antitoxin system YwqK family antitoxin</fullName>
    </submittedName>
</protein>
<evidence type="ECO:0000313" key="3">
    <source>
        <dbReference type="Proteomes" id="UP001170954"/>
    </source>
</evidence>
<name>A0ABT7NL20_9SPHI</name>
<feature type="chain" id="PRO_5046705436" evidence="1">
    <location>
        <begin position="22"/>
        <end position="324"/>
    </location>
</feature>
<dbReference type="InterPro" id="IPR011652">
    <property type="entry name" value="MORN_2"/>
</dbReference>
<dbReference type="Gene3D" id="2.20.110.10">
    <property type="entry name" value="Histone H3 K4-specific methyltransferase SET7/9 N-terminal domain"/>
    <property type="match status" value="1"/>
</dbReference>
<dbReference type="EMBL" id="JACAGK010000014">
    <property type="protein sequence ID" value="MDM1047898.1"/>
    <property type="molecule type" value="Genomic_DNA"/>
</dbReference>
<sequence>MKIKAILLGALLLLLAFVSIAQNKEFTEYYDSGMLKTSGFKTPSGQNAGKWTHYFENGKPYIIRSYINGKIEGEAYTYYENGNLKSIVNMKNGVAEGQIKTNYESGKLRSITNIKDGKMQGEGRIYTENGKLKAIAHYLDDMQHGELKTYYQNGNVEWIMQYVNDLIEGEAKQYFETGELRSIEKYVGSELEGEPLFYFKNGKPDGRRLQLQELLMKNLTLSKDINTVTEIVVTECKIAIYHKKAGETDANIIEFPTSLLEIEDQGEIKYSAEDVIYYRYLDGDYHISSETNSTTPWFRVKPEGRKIIEELMRSLSNDCNPFSL</sequence>
<dbReference type="Gene3D" id="3.90.930.1">
    <property type="match status" value="1"/>
</dbReference>
<reference evidence="2" key="1">
    <citation type="submission" date="2020-06" db="EMBL/GenBank/DDBJ databases">
        <authorList>
            <person name="Dong N."/>
        </authorList>
    </citation>
    <scope>NUCLEOTIDE SEQUENCE</scope>
    <source>
        <strain evidence="2">R1692</strain>
    </source>
</reference>
<proteinExistence type="predicted"/>
<evidence type="ECO:0000256" key="1">
    <source>
        <dbReference type="SAM" id="SignalP"/>
    </source>
</evidence>